<dbReference type="OrthoDB" id="343092at2759"/>
<dbReference type="InterPro" id="IPR006166">
    <property type="entry name" value="ERCC4_domain"/>
</dbReference>
<feature type="domain" description="ERCC4" evidence="15">
    <location>
        <begin position="182"/>
        <end position="470"/>
    </location>
</feature>
<gene>
    <name evidence="16" type="ORF">P170DRAFT_416841</name>
</gene>
<dbReference type="STRING" id="1392250.A0A2I2FUN2"/>
<evidence type="ECO:0000256" key="10">
    <source>
        <dbReference type="ARBA" id="ARBA00023172"/>
    </source>
</evidence>
<dbReference type="Gene3D" id="1.10.150.670">
    <property type="entry name" value="Crossover junction endonuclease EME1, DNA-binding domain"/>
    <property type="match status" value="1"/>
</dbReference>
<dbReference type="GO" id="GO:0046872">
    <property type="term" value="F:metal ion binding"/>
    <property type="evidence" value="ECO:0007669"/>
    <property type="project" value="UniProtKB-KW"/>
</dbReference>
<evidence type="ECO:0000256" key="2">
    <source>
        <dbReference type="ARBA" id="ARBA00004123"/>
    </source>
</evidence>
<dbReference type="Pfam" id="PF02732">
    <property type="entry name" value="ERCC4"/>
    <property type="match status" value="1"/>
</dbReference>
<evidence type="ECO:0000256" key="7">
    <source>
        <dbReference type="ARBA" id="ARBA00022763"/>
    </source>
</evidence>
<dbReference type="RefSeq" id="XP_024699609.1">
    <property type="nucleotide sequence ID" value="XM_024847146.1"/>
</dbReference>
<keyword evidence="4" id="KW-0540">Nuclease</keyword>
<accession>A0A2I2FUN2</accession>
<evidence type="ECO:0000256" key="12">
    <source>
        <dbReference type="ARBA" id="ARBA00023242"/>
    </source>
</evidence>
<keyword evidence="9" id="KW-0460">Magnesium</keyword>
<keyword evidence="13" id="KW-0469">Meiosis</keyword>
<comment type="similarity">
    <text evidence="3">Belongs to the EME1/MMS4 family.</text>
</comment>
<organism evidence="16 17">
    <name type="scientific">Aspergillus steynii IBT 23096</name>
    <dbReference type="NCBI Taxonomy" id="1392250"/>
    <lineage>
        <taxon>Eukaryota</taxon>
        <taxon>Fungi</taxon>
        <taxon>Dikarya</taxon>
        <taxon>Ascomycota</taxon>
        <taxon>Pezizomycotina</taxon>
        <taxon>Eurotiomycetes</taxon>
        <taxon>Eurotiomycetidae</taxon>
        <taxon>Eurotiales</taxon>
        <taxon>Aspergillaceae</taxon>
        <taxon>Aspergillus</taxon>
        <taxon>Aspergillus subgen. Circumdati</taxon>
    </lineage>
</organism>
<dbReference type="InterPro" id="IPR033310">
    <property type="entry name" value="Mms4/EME1/EME2"/>
</dbReference>
<comment type="caution">
    <text evidence="16">The sequence shown here is derived from an EMBL/GenBank/DDBJ whole genome shotgun (WGS) entry which is preliminary data.</text>
</comment>
<feature type="region of interest" description="Disordered" evidence="14">
    <location>
        <begin position="333"/>
        <end position="365"/>
    </location>
</feature>
<dbReference type="EMBL" id="MSFO01000009">
    <property type="protein sequence ID" value="PLB44307.1"/>
    <property type="molecule type" value="Genomic_DNA"/>
</dbReference>
<feature type="compositionally biased region" description="Polar residues" evidence="14">
    <location>
        <begin position="337"/>
        <end position="347"/>
    </location>
</feature>
<evidence type="ECO:0000256" key="3">
    <source>
        <dbReference type="ARBA" id="ARBA00005313"/>
    </source>
</evidence>
<dbReference type="PANTHER" id="PTHR21077:SF5">
    <property type="entry name" value="CROSSOVER JUNCTION ENDONUCLEASE MMS4"/>
    <property type="match status" value="1"/>
</dbReference>
<dbReference type="GO" id="GO:0031297">
    <property type="term" value="P:replication fork processing"/>
    <property type="evidence" value="ECO:0007669"/>
    <property type="project" value="TreeGrafter"/>
</dbReference>
<dbReference type="Gene3D" id="3.40.50.10130">
    <property type="match status" value="1"/>
</dbReference>
<keyword evidence="8" id="KW-0378">Hydrolase</keyword>
<proteinExistence type="inferred from homology"/>
<evidence type="ECO:0000256" key="8">
    <source>
        <dbReference type="ARBA" id="ARBA00022801"/>
    </source>
</evidence>
<comment type="subcellular location">
    <subcellularLocation>
        <location evidence="2">Nucleus</location>
    </subcellularLocation>
</comment>
<comment type="cofactor">
    <cofactor evidence="1">
        <name>Mg(2+)</name>
        <dbReference type="ChEBI" id="CHEBI:18420"/>
    </cofactor>
</comment>
<dbReference type="Proteomes" id="UP000234275">
    <property type="component" value="Unassembled WGS sequence"/>
</dbReference>
<evidence type="ECO:0000259" key="15">
    <source>
        <dbReference type="SMART" id="SM00891"/>
    </source>
</evidence>
<feature type="compositionally biased region" description="Polar residues" evidence="14">
    <location>
        <begin position="66"/>
        <end position="90"/>
    </location>
</feature>
<evidence type="ECO:0000256" key="6">
    <source>
        <dbReference type="ARBA" id="ARBA00022759"/>
    </source>
</evidence>
<dbReference type="FunFam" id="3.40.50.10130:FF:000010">
    <property type="entry name" value="Crossover junction endonuclease eme1"/>
    <property type="match status" value="1"/>
</dbReference>
<evidence type="ECO:0000313" key="17">
    <source>
        <dbReference type="Proteomes" id="UP000234275"/>
    </source>
</evidence>
<dbReference type="PANTHER" id="PTHR21077">
    <property type="entry name" value="EME1 PROTEIN"/>
    <property type="match status" value="1"/>
</dbReference>
<keyword evidence="10" id="KW-0233">DNA recombination</keyword>
<feature type="region of interest" description="Disordered" evidence="14">
    <location>
        <begin position="1"/>
        <end position="27"/>
    </location>
</feature>
<dbReference type="GO" id="GO:0000712">
    <property type="term" value="P:resolution of meiotic recombination intermediates"/>
    <property type="evidence" value="ECO:0007669"/>
    <property type="project" value="TreeGrafter"/>
</dbReference>
<keyword evidence="6" id="KW-0255">Endonuclease</keyword>
<keyword evidence="11" id="KW-0234">DNA repair</keyword>
<evidence type="ECO:0000256" key="5">
    <source>
        <dbReference type="ARBA" id="ARBA00022723"/>
    </source>
</evidence>
<dbReference type="GeneID" id="36554845"/>
<keyword evidence="5" id="KW-0479">Metal-binding</keyword>
<dbReference type="GO" id="GO:0031573">
    <property type="term" value="P:mitotic intra-S DNA damage checkpoint signaling"/>
    <property type="evidence" value="ECO:0007669"/>
    <property type="project" value="TreeGrafter"/>
</dbReference>
<evidence type="ECO:0000256" key="9">
    <source>
        <dbReference type="ARBA" id="ARBA00022842"/>
    </source>
</evidence>
<dbReference type="SMART" id="SM00891">
    <property type="entry name" value="ERCC4"/>
    <property type="match status" value="1"/>
</dbReference>
<evidence type="ECO:0000256" key="4">
    <source>
        <dbReference type="ARBA" id="ARBA00022722"/>
    </source>
</evidence>
<keyword evidence="17" id="KW-1185">Reference proteome</keyword>
<dbReference type="GO" id="GO:0008821">
    <property type="term" value="F:crossover junction DNA endonuclease activity"/>
    <property type="evidence" value="ECO:0007669"/>
    <property type="project" value="TreeGrafter"/>
</dbReference>
<reference evidence="16 17" key="1">
    <citation type="submission" date="2016-12" db="EMBL/GenBank/DDBJ databases">
        <title>The genomes of Aspergillus section Nigri reveals drivers in fungal speciation.</title>
        <authorList>
            <consortium name="DOE Joint Genome Institute"/>
            <person name="Vesth T.C."/>
            <person name="Nybo J."/>
            <person name="Theobald S."/>
            <person name="Brandl J."/>
            <person name="Frisvad J.C."/>
            <person name="Nielsen K.F."/>
            <person name="Lyhne E.K."/>
            <person name="Kogle M.E."/>
            <person name="Kuo A."/>
            <person name="Riley R."/>
            <person name="Clum A."/>
            <person name="Nolan M."/>
            <person name="Lipzen A."/>
            <person name="Salamov A."/>
            <person name="Henrissat B."/>
            <person name="Wiebenga A."/>
            <person name="De Vries R.P."/>
            <person name="Grigoriev I.V."/>
            <person name="Mortensen U.H."/>
            <person name="Andersen M.R."/>
            <person name="Baker S.E."/>
        </authorList>
    </citation>
    <scope>NUCLEOTIDE SEQUENCE [LARGE SCALE GENOMIC DNA]</scope>
    <source>
        <strain evidence="16 17">IBT 23096</strain>
    </source>
</reference>
<dbReference type="VEuPathDB" id="FungiDB:P170DRAFT_416841"/>
<feature type="compositionally biased region" description="Basic and acidic residues" evidence="14">
    <location>
        <begin position="120"/>
        <end position="159"/>
    </location>
</feature>
<evidence type="ECO:0000313" key="16">
    <source>
        <dbReference type="EMBL" id="PLB44307.1"/>
    </source>
</evidence>
<evidence type="ECO:0000256" key="13">
    <source>
        <dbReference type="ARBA" id="ARBA00023254"/>
    </source>
</evidence>
<evidence type="ECO:0000256" key="1">
    <source>
        <dbReference type="ARBA" id="ARBA00001946"/>
    </source>
</evidence>
<dbReference type="InterPro" id="IPR042530">
    <property type="entry name" value="EME1/EME2_C"/>
</dbReference>
<dbReference type="FunFam" id="1.10.150.670:FF:000004">
    <property type="entry name" value="Crossover junction endonuclease EME1"/>
    <property type="match status" value="1"/>
</dbReference>
<dbReference type="GO" id="GO:0003677">
    <property type="term" value="F:DNA binding"/>
    <property type="evidence" value="ECO:0007669"/>
    <property type="project" value="InterPro"/>
</dbReference>
<keyword evidence="7" id="KW-0227">DNA damage</keyword>
<evidence type="ECO:0000256" key="11">
    <source>
        <dbReference type="ARBA" id="ARBA00023204"/>
    </source>
</evidence>
<dbReference type="GO" id="GO:0005634">
    <property type="term" value="C:nucleus"/>
    <property type="evidence" value="ECO:0007669"/>
    <property type="project" value="UniProtKB-SubCell"/>
</dbReference>
<dbReference type="CDD" id="cd20085">
    <property type="entry name" value="XPF_nuclease_Mms4"/>
    <property type="match status" value="1"/>
</dbReference>
<feature type="compositionally biased region" description="Acidic residues" evidence="14">
    <location>
        <begin position="1"/>
        <end position="10"/>
    </location>
</feature>
<keyword evidence="12" id="KW-0539">Nucleus</keyword>
<evidence type="ECO:0000256" key="14">
    <source>
        <dbReference type="SAM" id="MobiDB-lite"/>
    </source>
</evidence>
<protein>
    <recommendedName>
        <fullName evidence="15">ERCC4 domain-containing protein</fullName>
    </recommendedName>
</protein>
<dbReference type="InterPro" id="IPR047521">
    <property type="entry name" value="XPF_nuclease_EME1_ascomycetes"/>
</dbReference>
<name>A0A2I2FUN2_9EURO</name>
<feature type="region of interest" description="Disordered" evidence="14">
    <location>
        <begin position="50"/>
        <end position="159"/>
    </location>
</feature>
<dbReference type="GO" id="GO:0006302">
    <property type="term" value="P:double-strand break repair"/>
    <property type="evidence" value="ECO:0007669"/>
    <property type="project" value="TreeGrafter"/>
</dbReference>
<dbReference type="AlphaFoldDB" id="A0A2I2FUN2"/>
<sequence>MIDDDDDNDHDNDGNETGYWERKRVEREEIEPFSDDIAMMPELNELLARASKASTTASGGNEDGPNLSSRTANLLASLDRSNSGSKTTTGLVDAEEIMDEVAEPRRPGRKKTITSTTKQTSEEKEARARGREATKVQREQDRQQEKERKQRLKEEKARDKQLAADIAQVNKLKVDKKESTPEMIVDLASSLEGTSVGNQTVEFMSKLGVEVTFFTSVMANVVRWRRKVKAKYNDLAGHWEPCAFHIRQEDQVLVLLTAQEFVDMVIASPSPPTESTSASTEPAEATVTLEQHVQQLKAAYPGCKPIYLIEGLTSWMRKNQNSRNRAYVAEVRRQMEQETAASQQPSSRGRKKTANKPETTPPVDDDTVEDALLQLQVTHSCLIHHAAAPAESAEWIKNFTEHVSTVPYRHEMMEGRDAAFCMDTGQVKPGETKSDTFVKMLQEVHRVTASMAYGIEVQHPSVLDLVQGMRRHGPALLEDVKKSANKNGALTDSRIGPAASKRLYKVFMGLDSTSTDI</sequence>
<dbReference type="GO" id="GO:0048476">
    <property type="term" value="C:Holliday junction resolvase complex"/>
    <property type="evidence" value="ECO:0007669"/>
    <property type="project" value="InterPro"/>
</dbReference>